<proteinExistence type="predicted"/>
<evidence type="ECO:0008006" key="6">
    <source>
        <dbReference type="Google" id="ProtNLM"/>
    </source>
</evidence>
<sequence>MQREETFFLYELLKYPYFRGIKTIQVKTIKVDAMRANIQTKQRVSALVLLLACACTGAFAQQDSTKVASNTKEEANRNVMLNAASANGPREIQIGLPSADVNVLENGIPVTYATNPHSVNSLWRADASLNHVGLLKISETAITTGNIGYAVNSFTQLGEKGFHGTLNYKSNHFGMQEFSLNLNGEIANDWFYSGSIYQDFDPGTFKIKSTPFQDRTQIYKFALTKRYNNNRGEFTAMYHYSNSHPVYMYATQSAPFIYVGDGSVRELGAFALGTTSYLPVDNEMVYRDMRTGELKKTNLYDAVQNKGSEFTLMNNYNWDNGLSWKVIMKYDHATGSCVYQTPMELSQRANSAINYMYEAEDGSMRAYDGEYVQSRMSCLNRGFIDEVMFTTELSRKLSNGTWRLGLNEWYYDIDYASNTTMYDQSVPTDGSYPVRLYNPDYATSTARVYGGNGYYYDFNKNASEYYKGHENKLAVYFTHDWDVTDKFNLYYGARLEYQALRGNNAAVKDADGNFVGRFADYYLGATAPTPNGTKIEPTPMEYDWFNYALSAAATYKLTKQFGFTGDFTYITQHPRIENFAPAVLPNTDKISVPLGRAGIYYNNEWLSLTSLFSYISKTNNNSTLNLQHSVNGVNEILAAPLNYDIKTLGWTTDVVARPFKGFDLHFLFTYQKPTYKKYETSVEFSDGYVGQINATGNIVAEIPQVIVEIDPSYMITKDLKIWTSFRYFSKTYANINDAYYFNGRWETFGGLNWQVNKKLSLGCSVVNFLNQTGAKGSIAGAELVTKEEAGKYANTVMAGSYIRPFTVEFSAQLKF</sequence>
<evidence type="ECO:0000256" key="3">
    <source>
        <dbReference type="ARBA" id="ARBA00023237"/>
    </source>
</evidence>
<dbReference type="AlphaFoldDB" id="R5VJY7"/>
<evidence type="ECO:0000256" key="1">
    <source>
        <dbReference type="ARBA" id="ARBA00004442"/>
    </source>
</evidence>
<dbReference type="Gene3D" id="2.40.170.20">
    <property type="entry name" value="TonB-dependent receptor, beta-barrel domain"/>
    <property type="match status" value="1"/>
</dbReference>
<evidence type="ECO:0000256" key="2">
    <source>
        <dbReference type="ARBA" id="ARBA00023136"/>
    </source>
</evidence>
<dbReference type="Proteomes" id="UP000018372">
    <property type="component" value="Unassembled WGS sequence"/>
</dbReference>
<dbReference type="InterPro" id="IPR036942">
    <property type="entry name" value="Beta-barrel_TonB_sf"/>
</dbReference>
<evidence type="ECO:0000313" key="5">
    <source>
        <dbReference type="Proteomes" id="UP000018372"/>
    </source>
</evidence>
<name>R5VJY7_9BACT</name>
<reference evidence="4" key="1">
    <citation type="submission" date="2012-11" db="EMBL/GenBank/DDBJ databases">
        <title>Dependencies among metagenomic species, viruses, plasmids and units of genetic variation.</title>
        <authorList>
            <person name="Nielsen H.B."/>
            <person name="Almeida M."/>
            <person name="Juncker A.S."/>
            <person name="Rasmussen S."/>
            <person name="Li J."/>
            <person name="Sunagawa S."/>
            <person name="Plichta D."/>
            <person name="Gautier L."/>
            <person name="Le Chatelier E."/>
            <person name="Peletier E."/>
            <person name="Bonde I."/>
            <person name="Nielsen T."/>
            <person name="Manichanh C."/>
            <person name="Arumugam M."/>
            <person name="Batto J."/>
            <person name="Santos M.B.Q.D."/>
            <person name="Blom N."/>
            <person name="Borruel N."/>
            <person name="Burgdorf K.S."/>
            <person name="Boumezbeur F."/>
            <person name="Casellas F."/>
            <person name="Dore J."/>
            <person name="Guarner F."/>
            <person name="Hansen T."/>
            <person name="Hildebrand F."/>
            <person name="Kaas R.S."/>
            <person name="Kennedy S."/>
            <person name="Kristiansen K."/>
            <person name="Kultima J.R."/>
            <person name="Leonard P."/>
            <person name="Levenez F."/>
            <person name="Lund O."/>
            <person name="Moumen B."/>
            <person name="Le Paslier D."/>
            <person name="Pons N."/>
            <person name="Pedersen O."/>
            <person name="Prifti E."/>
            <person name="Qin J."/>
            <person name="Raes J."/>
            <person name="Tap J."/>
            <person name="Tims S."/>
            <person name="Ussery D.W."/>
            <person name="Yamada T."/>
            <person name="MetaHit consortium"/>
            <person name="Renault P."/>
            <person name="Sicheritz-Ponten T."/>
            <person name="Bork P."/>
            <person name="Wang J."/>
            <person name="Brunak S."/>
            <person name="Ehrlich S.D."/>
        </authorList>
    </citation>
    <scope>NUCLEOTIDE SEQUENCE [LARGE SCALE GENOMIC DNA]</scope>
</reference>
<accession>R5VJY7</accession>
<dbReference type="GO" id="GO:0009279">
    <property type="term" value="C:cell outer membrane"/>
    <property type="evidence" value="ECO:0007669"/>
    <property type="project" value="UniProtKB-SubCell"/>
</dbReference>
<keyword evidence="2" id="KW-0472">Membrane</keyword>
<evidence type="ECO:0000313" key="4">
    <source>
        <dbReference type="EMBL" id="CCZ88124.1"/>
    </source>
</evidence>
<organism evidence="4 5">
    <name type="scientific">Phocaeicola plebeius CAG:211</name>
    <dbReference type="NCBI Taxonomy" id="1263052"/>
    <lineage>
        <taxon>Bacteria</taxon>
        <taxon>Pseudomonadati</taxon>
        <taxon>Bacteroidota</taxon>
        <taxon>Bacteroidia</taxon>
        <taxon>Bacteroidales</taxon>
        <taxon>Bacteroidaceae</taxon>
        <taxon>Phocaeicola</taxon>
    </lineage>
</organism>
<comment type="caution">
    <text evidence="4">The sequence shown here is derived from an EMBL/GenBank/DDBJ whole genome shotgun (WGS) entry which is preliminary data.</text>
</comment>
<gene>
    <name evidence="4" type="ORF">BN536_00432</name>
</gene>
<protein>
    <recommendedName>
        <fullName evidence="6">TonB-dependent receptor</fullName>
    </recommendedName>
</protein>
<comment type="subcellular location">
    <subcellularLocation>
        <location evidence="1">Cell outer membrane</location>
    </subcellularLocation>
</comment>
<dbReference type="EMBL" id="CBAT010000209">
    <property type="protein sequence ID" value="CCZ88124.1"/>
    <property type="molecule type" value="Genomic_DNA"/>
</dbReference>
<keyword evidence="3" id="KW-0998">Cell outer membrane</keyword>
<dbReference type="SUPFAM" id="SSF56935">
    <property type="entry name" value="Porins"/>
    <property type="match status" value="1"/>
</dbReference>